<dbReference type="PANTHER" id="PTHR44013">
    <property type="entry name" value="ZINC-TYPE ALCOHOL DEHYDROGENASE-LIKE PROTEIN C16A3.02C"/>
    <property type="match status" value="1"/>
</dbReference>
<dbReference type="AlphaFoldDB" id="A0AAV9QD59"/>
<comment type="caution">
    <text evidence="2">The sequence shown here is derived from an EMBL/GenBank/DDBJ whole genome shotgun (WGS) entry which is preliminary data.</text>
</comment>
<evidence type="ECO:0000259" key="1">
    <source>
        <dbReference type="SMART" id="SM00829"/>
    </source>
</evidence>
<keyword evidence="3" id="KW-1185">Reference proteome</keyword>
<protein>
    <recommendedName>
        <fullName evidence="1">Enoyl reductase (ER) domain-containing protein</fullName>
    </recommendedName>
</protein>
<evidence type="ECO:0000313" key="3">
    <source>
        <dbReference type="Proteomes" id="UP001345827"/>
    </source>
</evidence>
<dbReference type="Gene3D" id="3.90.180.10">
    <property type="entry name" value="Medium-chain alcohol dehydrogenases, catalytic domain"/>
    <property type="match status" value="1"/>
</dbReference>
<dbReference type="InterPro" id="IPR052733">
    <property type="entry name" value="Chloroplast_QOR"/>
</dbReference>
<proteinExistence type="predicted"/>
<dbReference type="InterPro" id="IPR011032">
    <property type="entry name" value="GroES-like_sf"/>
</dbReference>
<evidence type="ECO:0000313" key="2">
    <source>
        <dbReference type="EMBL" id="KAK5537836.1"/>
    </source>
</evidence>
<dbReference type="CDD" id="cd05289">
    <property type="entry name" value="MDR_like_2"/>
    <property type="match status" value="1"/>
</dbReference>
<gene>
    <name evidence="2" type="ORF">LTR25_005088</name>
</gene>
<name>A0AAV9QD59_9PEZI</name>
<sequence>MSTITLPTTMRALLHDQSDQTLSLASVPLPKPSATQYLVKIHAVGLTRGELLWPRPKDLTISTPGVEFAARVVASPSFSSKFRPGDEVYGRVTFPQPGAAREYSVSDDEELALRPTTISVAEAAAMPVSALTAWQALFEQFGLPPPTGTASQTPSLRILITAASGSVGIWAIQLAKLIGAYVVGTCGTANIDLVRSLGADEVLDYKTTNIKAWAEEDHSRKVDLVFDCAGGKSLEQAWHAVKEGGQVLTIAPPADMQWKFVLDRPESVSESVSGRFFVMHPSGEQLSLVTELAEQGKVKTLVDSVWKLDEYEQAFERFGSGEARGKVVIKVDDEE</sequence>
<dbReference type="InterPro" id="IPR036291">
    <property type="entry name" value="NAD(P)-bd_dom_sf"/>
</dbReference>
<feature type="domain" description="Enoyl reductase (ER)" evidence="1">
    <location>
        <begin position="17"/>
        <end position="329"/>
    </location>
</feature>
<reference evidence="2 3" key="1">
    <citation type="submission" date="2023-06" db="EMBL/GenBank/DDBJ databases">
        <title>Black Yeasts Isolated from many extreme environments.</title>
        <authorList>
            <person name="Coleine C."/>
            <person name="Stajich J.E."/>
            <person name="Selbmann L."/>
        </authorList>
    </citation>
    <scope>NUCLEOTIDE SEQUENCE [LARGE SCALE GENOMIC DNA]</scope>
    <source>
        <strain evidence="2 3">CCFEE 5887</strain>
    </source>
</reference>
<dbReference type="GO" id="GO:0016491">
    <property type="term" value="F:oxidoreductase activity"/>
    <property type="evidence" value="ECO:0007669"/>
    <property type="project" value="InterPro"/>
</dbReference>
<dbReference type="Gene3D" id="3.40.50.720">
    <property type="entry name" value="NAD(P)-binding Rossmann-like Domain"/>
    <property type="match status" value="1"/>
</dbReference>
<dbReference type="SMART" id="SM00829">
    <property type="entry name" value="PKS_ER"/>
    <property type="match status" value="1"/>
</dbReference>
<dbReference type="Pfam" id="PF13602">
    <property type="entry name" value="ADH_zinc_N_2"/>
    <property type="match status" value="1"/>
</dbReference>
<dbReference type="EMBL" id="JAXLQG010000007">
    <property type="protein sequence ID" value="KAK5537836.1"/>
    <property type="molecule type" value="Genomic_DNA"/>
</dbReference>
<dbReference type="SUPFAM" id="SSF50129">
    <property type="entry name" value="GroES-like"/>
    <property type="match status" value="1"/>
</dbReference>
<accession>A0AAV9QD59</accession>
<dbReference type="SUPFAM" id="SSF51735">
    <property type="entry name" value="NAD(P)-binding Rossmann-fold domains"/>
    <property type="match status" value="1"/>
</dbReference>
<dbReference type="PANTHER" id="PTHR44013:SF5">
    <property type="entry name" value="OXIDOREDUCTASE, PUTATIVE (AFU_ORTHOLOGUE AFUA_5G01290)-RELATED"/>
    <property type="match status" value="1"/>
</dbReference>
<organism evidence="2 3">
    <name type="scientific">Vermiconidia calcicola</name>
    <dbReference type="NCBI Taxonomy" id="1690605"/>
    <lineage>
        <taxon>Eukaryota</taxon>
        <taxon>Fungi</taxon>
        <taxon>Dikarya</taxon>
        <taxon>Ascomycota</taxon>
        <taxon>Pezizomycotina</taxon>
        <taxon>Dothideomycetes</taxon>
        <taxon>Dothideomycetidae</taxon>
        <taxon>Mycosphaerellales</taxon>
        <taxon>Extremaceae</taxon>
        <taxon>Vermiconidia</taxon>
    </lineage>
</organism>
<dbReference type="InterPro" id="IPR020843">
    <property type="entry name" value="ER"/>
</dbReference>
<dbReference type="Proteomes" id="UP001345827">
    <property type="component" value="Unassembled WGS sequence"/>
</dbReference>